<dbReference type="PANTHER" id="PTHR43673">
    <property type="entry name" value="NAD(P)H NITROREDUCTASE YDGI-RELATED"/>
    <property type="match status" value="1"/>
</dbReference>
<dbReference type="Pfam" id="PF00881">
    <property type="entry name" value="Nitroreductase"/>
    <property type="match status" value="1"/>
</dbReference>
<evidence type="ECO:0000313" key="5">
    <source>
        <dbReference type="Proteomes" id="UP000708576"/>
    </source>
</evidence>
<name>A0ABS5JT11_9BACT</name>
<proteinExistence type="inferred from homology"/>
<dbReference type="InterPro" id="IPR023312">
    <property type="entry name" value="Put_nitroreductase_C_bac"/>
</dbReference>
<comment type="similarity">
    <text evidence="1">Belongs to the nitroreductase family.</text>
</comment>
<sequence>MLKELILKNRSYRRFYQDKMIEKETLIELIDLARLSPSARNAQPLKYFISNDEATNAKVFPHLSWAGYLKEWNGPEKGEQPSAYIIILNDTEISSNYFCDDGIASQSILLGAVEKDLGGCIIGSVNRLQLQRELGINDQYKIVHVIALGFPKEEVGLEEMKDNNHIYWRDVNEKHHVPKRKIDEIIIS</sequence>
<evidence type="ECO:0000259" key="3">
    <source>
        <dbReference type="Pfam" id="PF00881"/>
    </source>
</evidence>
<feature type="domain" description="Nitroreductase" evidence="3">
    <location>
        <begin position="8"/>
        <end position="149"/>
    </location>
</feature>
<evidence type="ECO:0000256" key="1">
    <source>
        <dbReference type="ARBA" id="ARBA00007118"/>
    </source>
</evidence>
<gene>
    <name evidence="4" type="ORF">KEM10_07055</name>
</gene>
<accession>A0ABS5JT11</accession>
<dbReference type="SUPFAM" id="SSF55469">
    <property type="entry name" value="FMN-dependent nitroreductase-like"/>
    <property type="match status" value="1"/>
</dbReference>
<protein>
    <submittedName>
        <fullName evidence="4">Nitroreductase family protein</fullName>
    </submittedName>
</protein>
<dbReference type="RefSeq" id="WP_212215276.1">
    <property type="nucleotide sequence ID" value="NZ_JAGUCO010000003.1"/>
</dbReference>
<evidence type="ECO:0000256" key="2">
    <source>
        <dbReference type="ARBA" id="ARBA00023002"/>
    </source>
</evidence>
<dbReference type="InterPro" id="IPR000415">
    <property type="entry name" value="Nitroreductase-like"/>
</dbReference>
<dbReference type="InterPro" id="IPR029479">
    <property type="entry name" value="Nitroreductase"/>
</dbReference>
<dbReference type="Gene3D" id="3.40.109.10">
    <property type="entry name" value="NADH Oxidase"/>
    <property type="match status" value="1"/>
</dbReference>
<reference evidence="4 5" key="1">
    <citation type="journal article" date="2015" name="Int. J. Syst. Evol. Microbiol.">
        <title>Carboxylicivirga linearis sp. nov., isolated from a sea cucumber culture pond.</title>
        <authorList>
            <person name="Wang F.Q."/>
            <person name="Zhou Y.X."/>
            <person name="Lin X.Z."/>
            <person name="Chen G.J."/>
            <person name="Du Z.J."/>
        </authorList>
    </citation>
    <scope>NUCLEOTIDE SEQUENCE [LARGE SCALE GENOMIC DNA]</scope>
    <source>
        <strain evidence="4 5">FB218</strain>
    </source>
</reference>
<dbReference type="EMBL" id="JAGUCO010000003">
    <property type="protein sequence ID" value="MBS2098035.1"/>
    <property type="molecule type" value="Genomic_DNA"/>
</dbReference>
<keyword evidence="5" id="KW-1185">Reference proteome</keyword>
<comment type="caution">
    <text evidence="4">The sequence shown here is derived from an EMBL/GenBank/DDBJ whole genome shotgun (WGS) entry which is preliminary data.</text>
</comment>
<dbReference type="PANTHER" id="PTHR43673:SF10">
    <property type="entry name" value="NADH DEHYDROGENASE_NAD(P)H NITROREDUCTASE XCC3605-RELATED"/>
    <property type="match status" value="1"/>
</dbReference>
<evidence type="ECO:0000313" key="4">
    <source>
        <dbReference type="EMBL" id="MBS2098035.1"/>
    </source>
</evidence>
<dbReference type="Gene3D" id="2.20.180.10">
    <property type="entry name" value="putative fmn-dependent nitroreductase like domains"/>
    <property type="match status" value="1"/>
</dbReference>
<dbReference type="Proteomes" id="UP000708576">
    <property type="component" value="Unassembled WGS sequence"/>
</dbReference>
<organism evidence="4 5">
    <name type="scientific">Carboxylicivirga linearis</name>
    <dbReference type="NCBI Taxonomy" id="1628157"/>
    <lineage>
        <taxon>Bacteria</taxon>
        <taxon>Pseudomonadati</taxon>
        <taxon>Bacteroidota</taxon>
        <taxon>Bacteroidia</taxon>
        <taxon>Marinilabiliales</taxon>
        <taxon>Marinilabiliaceae</taxon>
        <taxon>Carboxylicivirga</taxon>
    </lineage>
</organism>
<dbReference type="CDD" id="cd02062">
    <property type="entry name" value="Nitro_FMN_reductase"/>
    <property type="match status" value="1"/>
</dbReference>
<keyword evidence="2" id="KW-0560">Oxidoreductase</keyword>